<feature type="domain" description="Alpha-D-phosphohexomutase alpha/beta/alpha" evidence="2">
    <location>
        <begin position="2"/>
        <end position="37"/>
    </location>
</feature>
<proteinExistence type="inferred from homology"/>
<dbReference type="Proteomes" id="UP001199644">
    <property type="component" value="Unassembled WGS sequence"/>
</dbReference>
<sequence>MKLFGTDGVRGKAGEFLDSFLAMRLAMAAGIYFKDKSVTNNI</sequence>
<evidence type="ECO:0000313" key="3">
    <source>
        <dbReference type="EMBL" id="MCH3852442.1"/>
    </source>
</evidence>
<evidence type="ECO:0000256" key="1">
    <source>
        <dbReference type="ARBA" id="ARBA00010231"/>
    </source>
</evidence>
<comment type="caution">
    <text evidence="3">The sequence shown here is derived from an EMBL/GenBank/DDBJ whole genome shotgun (WGS) entry which is preliminary data.</text>
</comment>
<comment type="similarity">
    <text evidence="1">Belongs to the phosphohexose mutase family.</text>
</comment>
<name>A0AAW5EFB9_CAMJU</name>
<dbReference type="AlphaFoldDB" id="A0AAW5EFB9"/>
<dbReference type="InterPro" id="IPR016055">
    <property type="entry name" value="A-D-PHexomutase_a/b/a-I/II/III"/>
</dbReference>
<reference evidence="3" key="1">
    <citation type="submission" date="2021-12" db="EMBL/GenBank/DDBJ databases">
        <title>Prevalence of phenicol resistance gene fexA in Campylobacter isolated from poultry supply chain.</title>
        <authorList>
            <person name="Tang B."/>
            <person name="Zheng X."/>
            <person name="Lin J."/>
            <person name="Lin R."/>
            <person name="Yang H."/>
            <person name="Shen Z."/>
            <person name="Xia F."/>
        </authorList>
    </citation>
    <scope>NUCLEOTIDE SEQUENCE</scope>
    <source>
        <strain evidence="3">CJHN2011004</strain>
    </source>
</reference>
<evidence type="ECO:0000259" key="2">
    <source>
        <dbReference type="Pfam" id="PF02878"/>
    </source>
</evidence>
<dbReference type="GO" id="GO:0016868">
    <property type="term" value="F:intramolecular phosphotransferase activity"/>
    <property type="evidence" value="ECO:0007669"/>
    <property type="project" value="InterPro"/>
</dbReference>
<dbReference type="InterPro" id="IPR005844">
    <property type="entry name" value="A-D-PHexomutase_a/b/a-I"/>
</dbReference>
<dbReference type="EMBL" id="JAJUOL010000103">
    <property type="protein sequence ID" value="MCH3852442.1"/>
    <property type="molecule type" value="Genomic_DNA"/>
</dbReference>
<gene>
    <name evidence="3" type="ORF">LZC39_10095</name>
</gene>
<feature type="non-terminal residue" evidence="3">
    <location>
        <position position="42"/>
    </location>
</feature>
<protein>
    <recommendedName>
        <fullName evidence="2">Alpha-D-phosphohexomutase alpha/beta/alpha domain-containing protein</fullName>
    </recommendedName>
</protein>
<dbReference type="RefSeq" id="WP_240381466.1">
    <property type="nucleotide sequence ID" value="NZ_JAJUOL010000103.1"/>
</dbReference>
<organism evidence="3 4">
    <name type="scientific">Campylobacter jejuni</name>
    <dbReference type="NCBI Taxonomy" id="197"/>
    <lineage>
        <taxon>Bacteria</taxon>
        <taxon>Pseudomonadati</taxon>
        <taxon>Campylobacterota</taxon>
        <taxon>Epsilonproteobacteria</taxon>
        <taxon>Campylobacterales</taxon>
        <taxon>Campylobacteraceae</taxon>
        <taxon>Campylobacter</taxon>
    </lineage>
</organism>
<dbReference type="GO" id="GO:0005975">
    <property type="term" value="P:carbohydrate metabolic process"/>
    <property type="evidence" value="ECO:0007669"/>
    <property type="project" value="InterPro"/>
</dbReference>
<dbReference type="SUPFAM" id="SSF53738">
    <property type="entry name" value="Phosphoglucomutase, first 3 domains"/>
    <property type="match status" value="1"/>
</dbReference>
<dbReference type="Pfam" id="PF02878">
    <property type="entry name" value="PGM_PMM_I"/>
    <property type="match status" value="1"/>
</dbReference>
<accession>A0AAW5EFB9</accession>
<evidence type="ECO:0000313" key="4">
    <source>
        <dbReference type="Proteomes" id="UP001199644"/>
    </source>
</evidence>